<dbReference type="EMBL" id="JAFKCZ010000027">
    <property type="protein sequence ID" value="MBN7799178.1"/>
    <property type="molecule type" value="Genomic_DNA"/>
</dbReference>
<accession>A0A939DJ23</accession>
<comment type="caution">
    <text evidence="1">The sequence shown here is derived from an EMBL/GenBank/DDBJ whole genome shotgun (WGS) entry which is preliminary data.</text>
</comment>
<dbReference type="AlphaFoldDB" id="A0A939DJ23"/>
<protein>
    <submittedName>
        <fullName evidence="1">Uncharacterized protein</fullName>
    </submittedName>
</protein>
<dbReference type="Proteomes" id="UP000664303">
    <property type="component" value="Unassembled WGS sequence"/>
</dbReference>
<keyword evidence="2" id="KW-1185">Reference proteome</keyword>
<evidence type="ECO:0000313" key="1">
    <source>
        <dbReference type="EMBL" id="MBN7799178.1"/>
    </source>
</evidence>
<reference evidence="1" key="1">
    <citation type="submission" date="2021-02" db="EMBL/GenBank/DDBJ databases">
        <title>PHA producing bacteria isolated from coastal sediment in Guangdong, Shenzhen.</title>
        <authorList>
            <person name="Zheng W."/>
            <person name="Yu S."/>
            <person name="Huang Y."/>
        </authorList>
    </citation>
    <scope>NUCLEOTIDE SEQUENCE</scope>
    <source>
        <strain evidence="1">TN14-10</strain>
    </source>
</reference>
<proteinExistence type="predicted"/>
<dbReference type="RefSeq" id="WP_206562623.1">
    <property type="nucleotide sequence ID" value="NZ_JAFKCZ010000027.1"/>
</dbReference>
<sequence length="109" mass="12653">MNRNEYVKKKLKRSAEESEELWRTVRSRVSDEFMNRDENVSLLDILQNSDGTVSLVMVRSDEHTDLNQVELWHFSASNKFLKKAKIELSISSGPFLEEFLESTGNVKDT</sequence>
<name>A0A939DJ23_9GAMM</name>
<evidence type="ECO:0000313" key="2">
    <source>
        <dbReference type="Proteomes" id="UP000664303"/>
    </source>
</evidence>
<organism evidence="1 2">
    <name type="scientific">Parahaliea mediterranea</name>
    <dbReference type="NCBI Taxonomy" id="651086"/>
    <lineage>
        <taxon>Bacteria</taxon>
        <taxon>Pseudomonadati</taxon>
        <taxon>Pseudomonadota</taxon>
        <taxon>Gammaproteobacteria</taxon>
        <taxon>Cellvibrionales</taxon>
        <taxon>Halieaceae</taxon>
        <taxon>Parahaliea</taxon>
    </lineage>
</organism>
<gene>
    <name evidence="1" type="ORF">JYP50_21450</name>
</gene>